<sequence>MYHHSDNNDYRPTAFPDISPYCWPFESTVNDNNDVMRFNGIPTIVSPPPPQIASTSGINLINHPPRTKRKNDDPNLIPSKQLITEEKMIKHLHGLHISNDFQAHNINLDNDPMEETYSYTVNLSPEELQQRLKNASCIQLHEDVKKSLEESNKNEIYKVLSSRIEKPCQALILWQPPASLDRLITDFKTNKDSEDGEEECEKMVE</sequence>
<evidence type="ECO:0000313" key="1">
    <source>
        <dbReference type="EMBL" id="KAG5680190.1"/>
    </source>
</evidence>
<organism evidence="1 2">
    <name type="scientific">Polypedilum vanderplanki</name>
    <name type="common">Sleeping chironomid midge</name>
    <dbReference type="NCBI Taxonomy" id="319348"/>
    <lineage>
        <taxon>Eukaryota</taxon>
        <taxon>Metazoa</taxon>
        <taxon>Ecdysozoa</taxon>
        <taxon>Arthropoda</taxon>
        <taxon>Hexapoda</taxon>
        <taxon>Insecta</taxon>
        <taxon>Pterygota</taxon>
        <taxon>Neoptera</taxon>
        <taxon>Endopterygota</taxon>
        <taxon>Diptera</taxon>
        <taxon>Nematocera</taxon>
        <taxon>Chironomoidea</taxon>
        <taxon>Chironomidae</taxon>
        <taxon>Chironominae</taxon>
        <taxon>Polypedilum</taxon>
        <taxon>Polypedilum</taxon>
    </lineage>
</organism>
<protein>
    <submittedName>
        <fullName evidence="1">Uncharacterized protein</fullName>
    </submittedName>
</protein>
<keyword evidence="2" id="KW-1185">Reference proteome</keyword>
<dbReference type="AlphaFoldDB" id="A0A9J6CEY9"/>
<dbReference type="OrthoDB" id="10022757at2759"/>
<dbReference type="EMBL" id="JADBJN010000001">
    <property type="protein sequence ID" value="KAG5680190.1"/>
    <property type="molecule type" value="Genomic_DNA"/>
</dbReference>
<name>A0A9J6CEY9_POLVA</name>
<evidence type="ECO:0000313" key="2">
    <source>
        <dbReference type="Proteomes" id="UP001107558"/>
    </source>
</evidence>
<dbReference type="Proteomes" id="UP001107558">
    <property type="component" value="Chromosome 1"/>
</dbReference>
<gene>
    <name evidence="1" type="ORF">PVAND_009715</name>
</gene>
<proteinExistence type="predicted"/>
<comment type="caution">
    <text evidence="1">The sequence shown here is derived from an EMBL/GenBank/DDBJ whole genome shotgun (WGS) entry which is preliminary data.</text>
</comment>
<accession>A0A9J6CEY9</accession>
<reference evidence="1" key="1">
    <citation type="submission" date="2021-03" db="EMBL/GenBank/DDBJ databases">
        <title>Chromosome level genome of the anhydrobiotic midge Polypedilum vanderplanki.</title>
        <authorList>
            <person name="Yoshida Y."/>
            <person name="Kikawada T."/>
            <person name="Gusev O."/>
        </authorList>
    </citation>
    <scope>NUCLEOTIDE SEQUENCE</scope>
    <source>
        <strain evidence="1">NIAS01</strain>
        <tissue evidence="1">Whole body or cell culture</tissue>
    </source>
</reference>